<reference evidence="1 2" key="1">
    <citation type="submission" date="2013-04" db="EMBL/GenBank/DDBJ databases">
        <title>Hyphomonas sp. T24B3 Genome Sequencing.</title>
        <authorList>
            <person name="Lai Q."/>
            <person name="Shao Z."/>
        </authorList>
    </citation>
    <scope>NUCLEOTIDE SEQUENCE [LARGE SCALE GENOMIC DNA]</scope>
    <source>
        <strain evidence="1 2">T24B3</strain>
    </source>
</reference>
<name>A0A062U4H9_9PROT</name>
<dbReference type="GO" id="GO:0003700">
    <property type="term" value="F:DNA-binding transcription factor activity"/>
    <property type="evidence" value="ECO:0007669"/>
    <property type="project" value="TreeGrafter"/>
</dbReference>
<accession>A0A062U4H9</accession>
<dbReference type="PRINTS" id="PR00455">
    <property type="entry name" value="HTHTETR"/>
</dbReference>
<dbReference type="PANTHER" id="PTHR30055:SF234">
    <property type="entry name" value="HTH-TYPE TRANSCRIPTIONAL REGULATOR BETI"/>
    <property type="match status" value="1"/>
</dbReference>
<dbReference type="InterPro" id="IPR001647">
    <property type="entry name" value="HTH_TetR"/>
</dbReference>
<dbReference type="Gene3D" id="1.10.357.10">
    <property type="entry name" value="Tetracycline Repressor, domain 2"/>
    <property type="match status" value="1"/>
</dbReference>
<sequence>MQTDIPVEKTPAGRRRKRVRDSIIAAAEKVFAREGESGLSIRRLAEEIDYSPSAIYKYFESKEELIDQLKEAFFERLMDRVDTSSNADRPFEDRARACLITYVETATNRPYHYAAAFSSIEQKDECTPAAPKNWDEFMTTNKGKAFSVLVNMVEEGQALGMFDRALEPVHAAKSLWASLHGLAQLVIHVPHFERLIPDDGSATTTDFITFHANLLIRGLQAQPASVAKDIKTG</sequence>
<dbReference type="SUPFAM" id="SSF48498">
    <property type="entry name" value="Tetracyclin repressor-like, C-terminal domain"/>
    <property type="match status" value="1"/>
</dbReference>
<dbReference type="EMBL" id="AWFB01000013">
    <property type="protein sequence ID" value="RAN34116.1"/>
    <property type="molecule type" value="Genomic_DNA"/>
</dbReference>
<dbReference type="Proteomes" id="UP000249123">
    <property type="component" value="Unassembled WGS sequence"/>
</dbReference>
<dbReference type="AlphaFoldDB" id="A0A062U4H9"/>
<dbReference type="GO" id="GO:0000976">
    <property type="term" value="F:transcription cis-regulatory region binding"/>
    <property type="evidence" value="ECO:0007669"/>
    <property type="project" value="TreeGrafter"/>
</dbReference>
<dbReference type="OrthoDB" id="9816431at2"/>
<dbReference type="Pfam" id="PF00440">
    <property type="entry name" value="TetR_N"/>
    <property type="match status" value="1"/>
</dbReference>
<evidence type="ECO:0000313" key="1">
    <source>
        <dbReference type="EMBL" id="RAN34116.1"/>
    </source>
</evidence>
<protein>
    <submittedName>
        <fullName evidence="1">Uncharacterized protein</fullName>
    </submittedName>
</protein>
<dbReference type="eggNOG" id="COG1309">
    <property type="taxonomic scope" value="Bacteria"/>
</dbReference>
<comment type="caution">
    <text evidence="1">The sequence shown here is derived from an EMBL/GenBank/DDBJ whole genome shotgun (WGS) entry which is preliminary data.</text>
</comment>
<evidence type="ECO:0000313" key="2">
    <source>
        <dbReference type="Proteomes" id="UP000249123"/>
    </source>
</evidence>
<dbReference type="SUPFAM" id="SSF46689">
    <property type="entry name" value="Homeodomain-like"/>
    <property type="match status" value="1"/>
</dbReference>
<keyword evidence="2" id="KW-1185">Reference proteome</keyword>
<dbReference type="PROSITE" id="PS50977">
    <property type="entry name" value="HTH_TETR_2"/>
    <property type="match status" value="1"/>
</dbReference>
<dbReference type="STRING" id="1280941.HY2_11085"/>
<dbReference type="PANTHER" id="PTHR30055">
    <property type="entry name" value="HTH-TYPE TRANSCRIPTIONAL REGULATOR RUTR"/>
    <property type="match status" value="1"/>
</dbReference>
<dbReference type="RefSeq" id="WP_034825707.1">
    <property type="nucleotide sequence ID" value="NZ_AWFA01000013.1"/>
</dbReference>
<proteinExistence type="predicted"/>
<gene>
    <name evidence="1" type="ORF">HY3_11155</name>
</gene>
<dbReference type="InterPro" id="IPR036271">
    <property type="entry name" value="Tet_transcr_reg_TetR-rel_C_sf"/>
</dbReference>
<dbReference type="Pfam" id="PF13305">
    <property type="entry name" value="TetR_C_33"/>
    <property type="match status" value="1"/>
</dbReference>
<dbReference type="InterPro" id="IPR050109">
    <property type="entry name" value="HTH-type_TetR-like_transc_reg"/>
</dbReference>
<dbReference type="InterPro" id="IPR009057">
    <property type="entry name" value="Homeodomain-like_sf"/>
</dbReference>
<organism evidence="1 2">
    <name type="scientific">Hyphomonas pacifica</name>
    <dbReference type="NCBI Taxonomy" id="1280941"/>
    <lineage>
        <taxon>Bacteria</taxon>
        <taxon>Pseudomonadati</taxon>
        <taxon>Pseudomonadota</taxon>
        <taxon>Alphaproteobacteria</taxon>
        <taxon>Hyphomonadales</taxon>
        <taxon>Hyphomonadaceae</taxon>
        <taxon>Hyphomonas</taxon>
    </lineage>
</organism>
<accession>A0A328JZ55</accession>
<dbReference type="InterPro" id="IPR025996">
    <property type="entry name" value="MT1864/Rv1816-like_C"/>
</dbReference>